<dbReference type="GO" id="GO:0007030">
    <property type="term" value="P:Golgi organization"/>
    <property type="evidence" value="ECO:0007669"/>
    <property type="project" value="UniProtKB-UniRule"/>
</dbReference>
<proteinExistence type="inferred from homology"/>
<dbReference type="GO" id="GO:0016020">
    <property type="term" value="C:membrane"/>
    <property type="evidence" value="ECO:0007669"/>
    <property type="project" value="TreeGrafter"/>
</dbReference>
<evidence type="ECO:0000313" key="4">
    <source>
        <dbReference type="EMBL" id="RPA84484.1"/>
    </source>
</evidence>
<keyword evidence="5" id="KW-1185">Reference proteome</keyword>
<dbReference type="InterPro" id="IPR014812">
    <property type="entry name" value="Vps51"/>
</dbReference>
<dbReference type="GO" id="GO:0005829">
    <property type="term" value="C:cytosol"/>
    <property type="evidence" value="ECO:0007669"/>
    <property type="project" value="GOC"/>
</dbReference>
<feature type="region of interest" description="Disordered" evidence="3">
    <location>
        <begin position="165"/>
        <end position="192"/>
    </location>
</feature>
<dbReference type="GO" id="GO:0000938">
    <property type="term" value="C:GARP complex"/>
    <property type="evidence" value="ECO:0007669"/>
    <property type="project" value="UniProtKB-UniRule"/>
</dbReference>
<dbReference type="PANTHER" id="PTHR15954:SF4">
    <property type="entry name" value="VACUOLAR PROTEIN SORTING-ASSOCIATED PROTEIN 51 HOMOLOG"/>
    <property type="match status" value="1"/>
</dbReference>
<dbReference type="STRING" id="1160509.A0A3N4ISA2"/>
<feature type="compositionally biased region" description="Polar residues" evidence="3">
    <location>
        <begin position="24"/>
        <end position="36"/>
    </location>
</feature>
<dbReference type="Proteomes" id="UP000275078">
    <property type="component" value="Unassembled WGS sequence"/>
</dbReference>
<dbReference type="Pfam" id="PF08700">
    <property type="entry name" value="VPS51_Exo84_N"/>
    <property type="match status" value="1"/>
</dbReference>
<evidence type="ECO:0000256" key="2">
    <source>
        <dbReference type="RuleBase" id="RU368010"/>
    </source>
</evidence>
<feature type="compositionally biased region" description="Low complexity" evidence="3">
    <location>
        <begin position="1"/>
        <end position="23"/>
    </location>
</feature>
<sequence>MASLTSNPTSPTPSTRPSIDSRSATPVNPPITNSTEAAAAAASAAPRAERRNRNALRQFYGLAGTQAQGISELEKEGFDAKKWVENLCKEKDLAGLLKAENELINEIRGLDGERKALVYDNYSKLIVATETIRQMRTNMTPLSSTTSGLEPAIAHIANVSASLASSLPSTDSTDSKPVPASTPEEREAKLKKQKTVKWALAAPARIQSLLDAGKTEEAEQDKKEVLGLLEKWGGVKGVDELRTKVEALGRHDEEEKKE</sequence>
<keyword evidence="2" id="KW-0813">Transport</keyword>
<comment type="subcellular location">
    <subcellularLocation>
        <location evidence="2">Golgi apparatus</location>
        <location evidence="2">trans-Golgi network</location>
    </subcellularLocation>
</comment>
<accession>A0A3N4ISA2</accession>
<comment type="function">
    <text evidence="2">Acts as component of the GARP complex that is involved in retrograde transport from early and late endosomes to the trans-Golgi network (TGN).</text>
</comment>
<dbReference type="AlphaFoldDB" id="A0A3N4ISA2"/>
<comment type="similarity">
    <text evidence="1 2">Belongs to the VPS51 family.</text>
</comment>
<keyword evidence="2" id="KW-0445">Lipid transport</keyword>
<dbReference type="GO" id="GO:0042147">
    <property type="term" value="P:retrograde transport, endosome to Golgi"/>
    <property type="evidence" value="ECO:0007669"/>
    <property type="project" value="UniProtKB-UniRule"/>
</dbReference>
<dbReference type="EMBL" id="ML119659">
    <property type="protein sequence ID" value="RPA84484.1"/>
    <property type="molecule type" value="Genomic_DNA"/>
</dbReference>
<evidence type="ECO:0000256" key="3">
    <source>
        <dbReference type="SAM" id="MobiDB-lite"/>
    </source>
</evidence>
<dbReference type="GO" id="GO:0006869">
    <property type="term" value="P:lipid transport"/>
    <property type="evidence" value="ECO:0007669"/>
    <property type="project" value="UniProtKB-UniRule"/>
</dbReference>
<dbReference type="GO" id="GO:0032456">
    <property type="term" value="P:endocytic recycling"/>
    <property type="evidence" value="ECO:0007669"/>
    <property type="project" value="TreeGrafter"/>
</dbReference>
<dbReference type="GO" id="GO:0015031">
    <property type="term" value="P:protein transport"/>
    <property type="evidence" value="ECO:0007669"/>
    <property type="project" value="UniProtKB-UniRule"/>
</dbReference>
<dbReference type="OrthoDB" id="203678at2759"/>
<comment type="subunit">
    <text evidence="2">Component of the Golgi-associated retrograde protein (GARP) complex.</text>
</comment>
<feature type="compositionally biased region" description="Low complexity" evidence="3">
    <location>
        <begin position="37"/>
        <end position="46"/>
    </location>
</feature>
<keyword evidence="2" id="KW-0333">Golgi apparatus</keyword>
<name>A0A3N4ISA2_ASCIM</name>
<dbReference type="PANTHER" id="PTHR15954">
    <property type="entry name" value="VACUOLAR PROTEIN SORTING-ASSOCIATED PROTEIN 51 HOMOLOG"/>
    <property type="match status" value="1"/>
</dbReference>
<dbReference type="GO" id="GO:0048193">
    <property type="term" value="P:Golgi vesicle transport"/>
    <property type="evidence" value="ECO:0007669"/>
    <property type="project" value="TreeGrafter"/>
</dbReference>
<gene>
    <name evidence="4" type="ORF">BJ508DRAFT_38634</name>
</gene>
<protein>
    <recommendedName>
        <fullName evidence="2">Vacuolar protein sorting-associated protein 51 homolog</fullName>
    </recommendedName>
</protein>
<dbReference type="GO" id="GO:1990745">
    <property type="term" value="C:EARP complex"/>
    <property type="evidence" value="ECO:0007669"/>
    <property type="project" value="TreeGrafter"/>
</dbReference>
<evidence type="ECO:0000256" key="1">
    <source>
        <dbReference type="ARBA" id="ARBA00006080"/>
    </source>
</evidence>
<organism evidence="4 5">
    <name type="scientific">Ascobolus immersus RN42</name>
    <dbReference type="NCBI Taxonomy" id="1160509"/>
    <lineage>
        <taxon>Eukaryota</taxon>
        <taxon>Fungi</taxon>
        <taxon>Dikarya</taxon>
        <taxon>Ascomycota</taxon>
        <taxon>Pezizomycotina</taxon>
        <taxon>Pezizomycetes</taxon>
        <taxon>Pezizales</taxon>
        <taxon>Ascobolaceae</taxon>
        <taxon>Ascobolus</taxon>
    </lineage>
</organism>
<keyword evidence="2" id="KW-0653">Protein transport</keyword>
<reference evidence="4 5" key="1">
    <citation type="journal article" date="2018" name="Nat. Ecol. Evol.">
        <title>Pezizomycetes genomes reveal the molecular basis of ectomycorrhizal truffle lifestyle.</title>
        <authorList>
            <person name="Murat C."/>
            <person name="Payen T."/>
            <person name="Noel B."/>
            <person name="Kuo A."/>
            <person name="Morin E."/>
            <person name="Chen J."/>
            <person name="Kohler A."/>
            <person name="Krizsan K."/>
            <person name="Balestrini R."/>
            <person name="Da Silva C."/>
            <person name="Montanini B."/>
            <person name="Hainaut M."/>
            <person name="Levati E."/>
            <person name="Barry K.W."/>
            <person name="Belfiori B."/>
            <person name="Cichocki N."/>
            <person name="Clum A."/>
            <person name="Dockter R.B."/>
            <person name="Fauchery L."/>
            <person name="Guy J."/>
            <person name="Iotti M."/>
            <person name="Le Tacon F."/>
            <person name="Lindquist E.A."/>
            <person name="Lipzen A."/>
            <person name="Malagnac F."/>
            <person name="Mello A."/>
            <person name="Molinier V."/>
            <person name="Miyauchi S."/>
            <person name="Poulain J."/>
            <person name="Riccioni C."/>
            <person name="Rubini A."/>
            <person name="Sitrit Y."/>
            <person name="Splivallo R."/>
            <person name="Traeger S."/>
            <person name="Wang M."/>
            <person name="Zifcakova L."/>
            <person name="Wipf D."/>
            <person name="Zambonelli A."/>
            <person name="Paolocci F."/>
            <person name="Nowrousian M."/>
            <person name="Ottonello S."/>
            <person name="Baldrian P."/>
            <person name="Spatafora J.W."/>
            <person name="Henrissat B."/>
            <person name="Nagy L.G."/>
            <person name="Aury J.M."/>
            <person name="Wincker P."/>
            <person name="Grigoriev I.V."/>
            <person name="Bonfante P."/>
            <person name="Martin F.M."/>
        </authorList>
    </citation>
    <scope>NUCLEOTIDE SEQUENCE [LARGE SCALE GENOMIC DNA]</scope>
    <source>
        <strain evidence="4 5">RN42</strain>
    </source>
</reference>
<evidence type="ECO:0000313" key="5">
    <source>
        <dbReference type="Proteomes" id="UP000275078"/>
    </source>
</evidence>
<feature type="region of interest" description="Disordered" evidence="3">
    <location>
        <begin position="1"/>
        <end position="49"/>
    </location>
</feature>